<feature type="transmembrane region" description="Helical" evidence="1">
    <location>
        <begin position="244"/>
        <end position="263"/>
    </location>
</feature>
<dbReference type="Proteomes" id="UP000612585">
    <property type="component" value="Unassembled WGS sequence"/>
</dbReference>
<keyword evidence="1" id="KW-0812">Transmembrane</keyword>
<evidence type="ECO:0000313" key="2">
    <source>
        <dbReference type="EMBL" id="GIJ61474.1"/>
    </source>
</evidence>
<reference evidence="2" key="1">
    <citation type="submission" date="2021-01" db="EMBL/GenBank/DDBJ databases">
        <title>Whole genome shotgun sequence of Virgisporangium aurantiacum NBRC 16421.</title>
        <authorList>
            <person name="Komaki H."/>
            <person name="Tamura T."/>
        </authorList>
    </citation>
    <scope>NUCLEOTIDE SEQUENCE</scope>
    <source>
        <strain evidence="2">NBRC 16421</strain>
    </source>
</reference>
<organism evidence="2 3">
    <name type="scientific">Virgisporangium aurantiacum</name>
    <dbReference type="NCBI Taxonomy" id="175570"/>
    <lineage>
        <taxon>Bacteria</taxon>
        <taxon>Bacillati</taxon>
        <taxon>Actinomycetota</taxon>
        <taxon>Actinomycetes</taxon>
        <taxon>Micromonosporales</taxon>
        <taxon>Micromonosporaceae</taxon>
        <taxon>Virgisporangium</taxon>
    </lineage>
</organism>
<dbReference type="PROSITE" id="PS51257">
    <property type="entry name" value="PROKAR_LIPOPROTEIN"/>
    <property type="match status" value="1"/>
</dbReference>
<dbReference type="RefSeq" id="WP_204006431.1">
    <property type="nucleotide sequence ID" value="NZ_BOPG01000067.1"/>
</dbReference>
<protein>
    <recommendedName>
        <fullName evidence="4">PH domain-containing protein</fullName>
    </recommendedName>
</protein>
<evidence type="ECO:0000256" key="1">
    <source>
        <dbReference type="SAM" id="Phobius"/>
    </source>
</evidence>
<accession>A0A8J3ZC46</accession>
<dbReference type="EMBL" id="BOPG01000067">
    <property type="protein sequence ID" value="GIJ61474.1"/>
    <property type="molecule type" value="Genomic_DNA"/>
</dbReference>
<keyword evidence="1" id="KW-0472">Membrane</keyword>
<comment type="caution">
    <text evidence="2">The sequence shown here is derived from an EMBL/GenBank/DDBJ whole genome shotgun (WGS) entry which is preliminary data.</text>
</comment>
<keyword evidence="3" id="KW-1185">Reference proteome</keyword>
<feature type="transmembrane region" description="Helical" evidence="1">
    <location>
        <begin position="40"/>
        <end position="60"/>
    </location>
</feature>
<proteinExistence type="predicted"/>
<evidence type="ECO:0000313" key="3">
    <source>
        <dbReference type="Proteomes" id="UP000612585"/>
    </source>
</evidence>
<keyword evidence="1" id="KW-1133">Transmembrane helix</keyword>
<dbReference type="AlphaFoldDB" id="A0A8J3ZC46"/>
<sequence>MELHRHWKTGLYGPLWILVAIGCFLAPTLILPALRYEFFVGNWIAYPAGAVLLLIGAYTIRDHSKPYLLRFDETGVVWRVSNAHGAVPWHDVVRFGLEKKPDDAPRVKPKHLTLWLRHPLPGAGDPDVELQGLAGYRLAEVGELVESAEQIVAGLRRYTPALETVTGAAGATAFVEQFGGAPASYGDRRAPAEGECAVCGSAPASFVVLQSVVSAAVFHWTSAERGWRCRDCALATYRHLTARTLLGCWWGVGVIGGPVVVLANRLRMRPALRLGPPQPTPGVAALSPRPLDPGPRVLARPGGIVGTLVGVVLTLLVAFVIFALATT</sequence>
<feature type="transmembrane region" description="Helical" evidence="1">
    <location>
        <begin position="304"/>
        <end position="325"/>
    </location>
</feature>
<gene>
    <name evidence="2" type="ORF">Vau01_089900</name>
</gene>
<name>A0A8J3ZC46_9ACTN</name>
<feature type="transmembrane region" description="Helical" evidence="1">
    <location>
        <begin position="12"/>
        <end position="34"/>
    </location>
</feature>
<evidence type="ECO:0008006" key="4">
    <source>
        <dbReference type="Google" id="ProtNLM"/>
    </source>
</evidence>